<name>A0A2T7BDU0_9BACT</name>
<dbReference type="InterPro" id="IPR049453">
    <property type="entry name" value="Memb_transporter_dom"/>
</dbReference>
<sequence>MYNFNFMPYDKAFWSRLLVYIAKSVTGVVIVYLLSWLVNYNDRIWCLISVMLVLSPDGKDATSLAMNRIKANAVGAAVGFLVLAVYNRSDIYAMCVGIALTVVACTFLKLEAPTRSALAATIIILTHEAGRHIWDTAVERLISVMAGCVLGLVITLVFHSRFVTRTVAGIHDDA</sequence>
<organism evidence="7 8">
    <name type="scientific">Chitinophaga parva</name>
    <dbReference type="NCBI Taxonomy" id="2169414"/>
    <lineage>
        <taxon>Bacteria</taxon>
        <taxon>Pseudomonadati</taxon>
        <taxon>Bacteroidota</taxon>
        <taxon>Chitinophagia</taxon>
        <taxon>Chitinophagales</taxon>
        <taxon>Chitinophagaceae</taxon>
        <taxon>Chitinophaga</taxon>
    </lineage>
</organism>
<feature type="domain" description="Integral membrane bound transporter" evidence="6">
    <location>
        <begin position="31"/>
        <end position="154"/>
    </location>
</feature>
<keyword evidence="4 5" id="KW-0472">Membrane</keyword>
<evidence type="ECO:0000313" key="8">
    <source>
        <dbReference type="Proteomes" id="UP000244450"/>
    </source>
</evidence>
<evidence type="ECO:0000256" key="2">
    <source>
        <dbReference type="ARBA" id="ARBA00022692"/>
    </source>
</evidence>
<evidence type="ECO:0000256" key="1">
    <source>
        <dbReference type="ARBA" id="ARBA00004141"/>
    </source>
</evidence>
<evidence type="ECO:0000256" key="3">
    <source>
        <dbReference type="ARBA" id="ARBA00022989"/>
    </source>
</evidence>
<comment type="subcellular location">
    <subcellularLocation>
        <location evidence="1">Membrane</location>
        <topology evidence="1">Multi-pass membrane protein</topology>
    </subcellularLocation>
</comment>
<feature type="transmembrane region" description="Helical" evidence="5">
    <location>
        <begin position="91"/>
        <end position="110"/>
    </location>
</feature>
<keyword evidence="8" id="KW-1185">Reference proteome</keyword>
<keyword evidence="3 5" id="KW-1133">Transmembrane helix</keyword>
<dbReference type="Pfam" id="PF13515">
    <property type="entry name" value="FUSC_2"/>
    <property type="match status" value="1"/>
</dbReference>
<protein>
    <recommendedName>
        <fullName evidence="6">Integral membrane bound transporter domain-containing protein</fullName>
    </recommendedName>
</protein>
<comment type="caution">
    <text evidence="7">The sequence shown here is derived from an EMBL/GenBank/DDBJ whole genome shotgun (WGS) entry which is preliminary data.</text>
</comment>
<evidence type="ECO:0000256" key="5">
    <source>
        <dbReference type="SAM" id="Phobius"/>
    </source>
</evidence>
<evidence type="ECO:0000256" key="4">
    <source>
        <dbReference type="ARBA" id="ARBA00023136"/>
    </source>
</evidence>
<feature type="transmembrane region" description="Helical" evidence="5">
    <location>
        <begin position="140"/>
        <end position="158"/>
    </location>
</feature>
<feature type="transmembrane region" description="Helical" evidence="5">
    <location>
        <begin position="20"/>
        <end position="38"/>
    </location>
</feature>
<gene>
    <name evidence="7" type="ORF">DCC81_23000</name>
</gene>
<reference evidence="7 8" key="1">
    <citation type="submission" date="2018-04" db="EMBL/GenBank/DDBJ databases">
        <title>Chitinophaga fuyangensis sp. nov., isolated from soil in a chemical factory.</title>
        <authorList>
            <person name="Chen K."/>
        </authorList>
    </citation>
    <scope>NUCLEOTIDE SEQUENCE [LARGE SCALE GENOMIC DNA]</scope>
    <source>
        <strain evidence="7 8">LY-1</strain>
    </source>
</reference>
<evidence type="ECO:0000313" key="7">
    <source>
        <dbReference type="EMBL" id="PUZ23264.1"/>
    </source>
</evidence>
<feature type="transmembrane region" description="Helical" evidence="5">
    <location>
        <begin position="69"/>
        <end position="85"/>
    </location>
</feature>
<evidence type="ECO:0000259" key="6">
    <source>
        <dbReference type="Pfam" id="PF13515"/>
    </source>
</evidence>
<proteinExistence type="predicted"/>
<keyword evidence="2 5" id="KW-0812">Transmembrane</keyword>
<dbReference type="GO" id="GO:0016020">
    <property type="term" value="C:membrane"/>
    <property type="evidence" value="ECO:0007669"/>
    <property type="project" value="UniProtKB-SubCell"/>
</dbReference>
<dbReference type="EMBL" id="QCYK01000003">
    <property type="protein sequence ID" value="PUZ23264.1"/>
    <property type="molecule type" value="Genomic_DNA"/>
</dbReference>
<dbReference type="Proteomes" id="UP000244450">
    <property type="component" value="Unassembled WGS sequence"/>
</dbReference>
<accession>A0A2T7BDU0</accession>
<dbReference type="AlphaFoldDB" id="A0A2T7BDU0"/>